<dbReference type="Proteomes" id="UP000182241">
    <property type="component" value="Unassembled WGS sequence"/>
</dbReference>
<proteinExistence type="predicted"/>
<sequence>MPSIPAIEAPEATPDELERQVRQWVESDALIDDGAARAVATIYRGPRSPETTQLSEGKPSDAYGLAEEVVRSHIPSVPQDDDDLAGRPALRALVAWIVERSASTAA</sequence>
<accession>A0A1H4VBM2</accession>
<evidence type="ECO:0000313" key="2">
    <source>
        <dbReference type="Proteomes" id="UP000182241"/>
    </source>
</evidence>
<reference evidence="2" key="1">
    <citation type="submission" date="2016-10" db="EMBL/GenBank/DDBJ databases">
        <authorList>
            <person name="Varghese N."/>
            <person name="Submissions S."/>
        </authorList>
    </citation>
    <scope>NUCLEOTIDE SEQUENCE [LARGE SCALE GENOMIC DNA]</scope>
    <source>
        <strain evidence="2">DSM 44234</strain>
    </source>
</reference>
<evidence type="ECO:0000313" key="1">
    <source>
        <dbReference type="EMBL" id="SEC78512.1"/>
    </source>
</evidence>
<gene>
    <name evidence="1" type="ORF">SAMN04489793_3191</name>
</gene>
<keyword evidence="2" id="KW-1185">Reference proteome</keyword>
<name>A0A1H4VBM2_TSUTY</name>
<organism evidence="1 2">
    <name type="scientific">Tsukamurella tyrosinosolvens</name>
    <dbReference type="NCBI Taxonomy" id="57704"/>
    <lineage>
        <taxon>Bacteria</taxon>
        <taxon>Bacillati</taxon>
        <taxon>Actinomycetota</taxon>
        <taxon>Actinomycetes</taxon>
        <taxon>Mycobacteriales</taxon>
        <taxon>Tsukamurellaceae</taxon>
        <taxon>Tsukamurella</taxon>
    </lineage>
</organism>
<dbReference type="RefSeq" id="WP_068742815.1">
    <property type="nucleotide sequence ID" value="NZ_FNSA01000003.1"/>
</dbReference>
<dbReference type="EMBL" id="FNSA01000003">
    <property type="protein sequence ID" value="SEC78512.1"/>
    <property type="molecule type" value="Genomic_DNA"/>
</dbReference>
<dbReference type="AlphaFoldDB" id="A0A1H4VBM2"/>
<protein>
    <submittedName>
        <fullName evidence="1">Uncharacterized protein</fullName>
    </submittedName>
</protein>